<keyword evidence="3" id="KW-1185">Reference proteome</keyword>
<dbReference type="OrthoDB" id="185373at2759"/>
<dbReference type="PANTHER" id="PTHR47933">
    <property type="entry name" value="PENTATRICOPEPTIDE REPEAT-CONTAINING PROTEIN 1, MITOCHONDRIAL"/>
    <property type="match status" value="1"/>
</dbReference>
<dbReference type="GO" id="GO:0003729">
    <property type="term" value="F:mRNA binding"/>
    <property type="evidence" value="ECO:0007669"/>
    <property type="project" value="TreeGrafter"/>
</dbReference>
<dbReference type="GeneID" id="34685624"/>
<dbReference type="HOGENOM" id="CLU_327620_0_0_1"/>
<dbReference type="Gene3D" id="1.25.40.10">
    <property type="entry name" value="Tetratricopeptide repeat domain"/>
    <property type="match status" value="1"/>
</dbReference>
<evidence type="ECO:0000256" key="1">
    <source>
        <dbReference type="ARBA" id="ARBA00022737"/>
    </source>
</evidence>
<keyword evidence="1" id="KW-0677">Repeat</keyword>
<dbReference type="PANTHER" id="PTHR47933:SF11">
    <property type="entry name" value="PENTATRICOPEPTIDE REPEAT-CONTAINING PROTEIN 2"/>
    <property type="match status" value="1"/>
</dbReference>
<organism evidence="2 3">
    <name type="scientific">Lachancea lanzarotensis</name>
    <dbReference type="NCBI Taxonomy" id="1245769"/>
    <lineage>
        <taxon>Eukaryota</taxon>
        <taxon>Fungi</taxon>
        <taxon>Dikarya</taxon>
        <taxon>Ascomycota</taxon>
        <taxon>Saccharomycotina</taxon>
        <taxon>Saccharomycetes</taxon>
        <taxon>Saccharomycetales</taxon>
        <taxon>Saccharomycetaceae</taxon>
        <taxon>Lachancea</taxon>
    </lineage>
</organism>
<reference evidence="2 3" key="1">
    <citation type="submission" date="2014-12" db="EMBL/GenBank/DDBJ databases">
        <authorList>
            <person name="Neuveglise Cecile"/>
        </authorList>
    </citation>
    <scope>NUCLEOTIDE SEQUENCE [LARGE SCALE GENOMIC DNA]</scope>
    <source>
        <strain evidence="2 3">CBS 12615</strain>
    </source>
</reference>
<dbReference type="Proteomes" id="UP000054304">
    <property type="component" value="Unassembled WGS sequence"/>
</dbReference>
<gene>
    <name evidence="2" type="ORF">LALA0_S04e09406g</name>
</gene>
<dbReference type="EMBL" id="LN736363">
    <property type="protein sequence ID" value="CEP62169.1"/>
    <property type="molecule type" value="Genomic_DNA"/>
</dbReference>
<protein>
    <submittedName>
        <fullName evidence="2">LALA0S04e09406g1_1</fullName>
    </submittedName>
</protein>
<sequence>MNVTRQLRCNSRSSSFVRFYRKRIKPSTSHIPQVKTHQNDLFRPQELKMQAESPEMIEKELKKLGFKSLDENGSSEQLFLDYVNSSSSAFKKSQSELNKLGKNAMKSFDAQTGNVNRMEVLFDFILEESECEIERLQKMGPVQMRRLQEKHHANQKGLNGDRNSIRSEKELERAVFQDLEISNSEDSASFLPSTERMYRVLSDLNMKRLASAGIINTEQMVRAFEISKTIPLRDIRLRGILLAGHLIYSLDKVRMDPVNESFYIEALVYYGFYKKALELFNSNRQKVNQRWWYEMGMMVCLRANHLAQFDKLLSYTLNTFDSNYVAPRILRTAIRKKLYVRDFRGSDKLTDVFTNITKNYGWKTSRSEISDMNKNVFFTDEDQADSYLNKKELPTELDYVALIQYHLYRKRKENGLKLLLNLAALPLMDNELLTNVVLRLKFHLLENFDILRKDLEPLLISGTADALSHLQTAFHRAQNISGIDRLSSHYRHILFDSITTIASYPSLIRNAEDFAGELLKGENISDQNTSRREYSLRIHGVLKTLLKDDKEDLAWELLEKVEKDLASEKAASVGGLSANAHHYAVFIDYYSTKAHKTRADKDIIRYEKKIEEVVARMNEKDVQYNSMLLSSLLQHYRKTGNLDNCFSIINAIFDHRANPETGHHFKHLLSFFKRREITKSLYLEIWKCFAMYYSCFENGLGVTEIRSNHGAWKRNILKERSKVNKHPICDLRYLFKSMVQTDNILPDATFYQLIIKAFARVRDWSYLPALLKHMSEVSGINPDSKLIRFLNGGLRLEYIAIEREKLMANEVRDRKSLCSLVNTARRSVENQIKAGSILRESDEKDAHQIVVNILDFLEHHRGEELAQVSAALEELDLS</sequence>
<dbReference type="AlphaFoldDB" id="A0A0C7N6K1"/>
<dbReference type="RefSeq" id="XP_022628399.1">
    <property type="nucleotide sequence ID" value="XM_022772990.1"/>
</dbReference>
<name>A0A0C7N6K1_9SACH</name>
<proteinExistence type="predicted"/>
<accession>A0A0C7N6K1</accession>
<evidence type="ECO:0000313" key="2">
    <source>
        <dbReference type="EMBL" id="CEP62169.1"/>
    </source>
</evidence>
<dbReference type="InterPro" id="IPR011990">
    <property type="entry name" value="TPR-like_helical_dom_sf"/>
</dbReference>
<dbReference type="InterPro" id="IPR051240">
    <property type="entry name" value="Mito_RNA-Proc/Resp"/>
</dbReference>
<evidence type="ECO:0000313" key="3">
    <source>
        <dbReference type="Proteomes" id="UP000054304"/>
    </source>
</evidence>